<evidence type="ECO:0000256" key="3">
    <source>
        <dbReference type="ARBA" id="ARBA00022801"/>
    </source>
</evidence>
<evidence type="ECO:0000313" key="7">
    <source>
        <dbReference type="Proteomes" id="UP000558997"/>
    </source>
</evidence>
<organism evidence="6 7">
    <name type="scientific">Kribbella solani</name>
    <dbReference type="NCBI Taxonomy" id="236067"/>
    <lineage>
        <taxon>Bacteria</taxon>
        <taxon>Bacillati</taxon>
        <taxon>Actinomycetota</taxon>
        <taxon>Actinomycetes</taxon>
        <taxon>Propionibacteriales</taxon>
        <taxon>Kribbellaceae</taxon>
        <taxon>Kribbella</taxon>
    </lineage>
</organism>
<evidence type="ECO:0000313" key="6">
    <source>
        <dbReference type="EMBL" id="MBB5977302.1"/>
    </source>
</evidence>
<dbReference type="InterPro" id="IPR015679">
    <property type="entry name" value="PLipase_D_fam"/>
</dbReference>
<dbReference type="SMART" id="SM00155">
    <property type="entry name" value="PLDc"/>
    <property type="match status" value="2"/>
</dbReference>
<evidence type="ECO:0000256" key="1">
    <source>
        <dbReference type="ARBA" id="ARBA00000798"/>
    </source>
</evidence>
<dbReference type="Pfam" id="PF13091">
    <property type="entry name" value="PLDc_2"/>
    <property type="match status" value="1"/>
</dbReference>
<accession>A0A841DFL4</accession>
<feature type="domain" description="PLD phosphodiesterase" evidence="5">
    <location>
        <begin position="412"/>
        <end position="439"/>
    </location>
</feature>
<dbReference type="AlphaFoldDB" id="A0A841DFL4"/>
<comment type="catalytic activity">
    <reaction evidence="1">
        <text>a 1,2-diacyl-sn-glycero-3-phosphocholine + H2O = a 1,2-diacyl-sn-glycero-3-phosphate + choline + H(+)</text>
        <dbReference type="Rhea" id="RHEA:14445"/>
        <dbReference type="ChEBI" id="CHEBI:15354"/>
        <dbReference type="ChEBI" id="CHEBI:15377"/>
        <dbReference type="ChEBI" id="CHEBI:15378"/>
        <dbReference type="ChEBI" id="CHEBI:57643"/>
        <dbReference type="ChEBI" id="CHEBI:58608"/>
        <dbReference type="EC" id="3.1.4.4"/>
    </reaction>
</comment>
<keyword evidence="3" id="KW-0378">Hydrolase</keyword>
<evidence type="ECO:0000259" key="5">
    <source>
        <dbReference type="PROSITE" id="PS50035"/>
    </source>
</evidence>
<dbReference type="InterPro" id="IPR025202">
    <property type="entry name" value="PLD-like_dom"/>
</dbReference>
<dbReference type="Proteomes" id="UP000558997">
    <property type="component" value="Unassembled WGS sequence"/>
</dbReference>
<comment type="caution">
    <text evidence="6">The sequence shown here is derived from an EMBL/GenBank/DDBJ whole genome shotgun (WGS) entry which is preliminary data.</text>
</comment>
<dbReference type="PANTHER" id="PTHR18896">
    <property type="entry name" value="PHOSPHOLIPASE D"/>
    <property type="match status" value="1"/>
</dbReference>
<dbReference type="InterPro" id="IPR001736">
    <property type="entry name" value="PLipase_D/transphosphatidylase"/>
</dbReference>
<evidence type="ECO:0000256" key="2">
    <source>
        <dbReference type="ARBA" id="ARBA00022737"/>
    </source>
</evidence>
<keyword evidence="7" id="KW-1185">Reference proteome</keyword>
<dbReference type="GO" id="GO:0009395">
    <property type="term" value="P:phospholipid catabolic process"/>
    <property type="evidence" value="ECO:0007669"/>
    <property type="project" value="TreeGrafter"/>
</dbReference>
<dbReference type="GO" id="GO:0004630">
    <property type="term" value="F:phospholipase D activity"/>
    <property type="evidence" value="ECO:0007669"/>
    <property type="project" value="UniProtKB-EC"/>
</dbReference>
<evidence type="ECO:0000256" key="4">
    <source>
        <dbReference type="ARBA" id="ARBA00023098"/>
    </source>
</evidence>
<keyword evidence="2" id="KW-0677">Repeat</keyword>
<dbReference type="PROSITE" id="PS50035">
    <property type="entry name" value="PLD"/>
    <property type="match status" value="1"/>
</dbReference>
<dbReference type="RefSeq" id="WP_184831172.1">
    <property type="nucleotide sequence ID" value="NZ_BAAAVN010000005.1"/>
</dbReference>
<keyword evidence="4" id="KW-0443">Lipid metabolism</keyword>
<dbReference type="SUPFAM" id="SSF56024">
    <property type="entry name" value="Phospholipase D/nuclease"/>
    <property type="match status" value="2"/>
</dbReference>
<gene>
    <name evidence="6" type="ORF">HDA44_000643</name>
</gene>
<dbReference type="Gene3D" id="3.30.870.10">
    <property type="entry name" value="Endonuclease Chain A"/>
    <property type="match status" value="2"/>
</dbReference>
<reference evidence="6 7" key="1">
    <citation type="submission" date="2020-08" db="EMBL/GenBank/DDBJ databases">
        <title>Sequencing the genomes of 1000 actinobacteria strains.</title>
        <authorList>
            <person name="Klenk H.-P."/>
        </authorList>
    </citation>
    <scope>NUCLEOTIDE SEQUENCE [LARGE SCALE GENOMIC DNA]</scope>
    <source>
        <strain evidence="6 7">DSM 17294</strain>
    </source>
</reference>
<name>A0A841DFL4_9ACTN</name>
<dbReference type="CDD" id="cd09105">
    <property type="entry name" value="PLDc_vPLD1_2_like_2"/>
    <property type="match status" value="1"/>
</dbReference>
<dbReference type="PANTHER" id="PTHR18896:SF76">
    <property type="entry name" value="PHOSPHOLIPASE"/>
    <property type="match status" value="1"/>
</dbReference>
<protein>
    <submittedName>
        <fullName evidence="6">Phosphatidylserine/phosphatidylglycerophosphate/ cardiolipin synthase-like enzyme</fullName>
    </submittedName>
</protein>
<proteinExistence type="predicted"/>
<dbReference type="EMBL" id="JACHNF010000001">
    <property type="protein sequence ID" value="MBB5977302.1"/>
    <property type="molecule type" value="Genomic_DNA"/>
</dbReference>
<sequence>MADIDALIKKYFVQPEDVVLPSQPMPLTSAGNKITPLIDGTTYFNDLKAQLDLLGRGTPEENKKQFIYLTGWWLHLVGGKVDPAPGGSGVTVPAVELDKPFSLDGPAAAALMTDLLKAKARAGVDVRVLGWASFAIMANNFNQARAVQGGLISVRSTNIGTLAAIKDLRTEPTLADKVWVNILTHSAGAAHTKLVIVGSDSGAIGYTGGLDFAGDRHGLAPHPTRQWHDVQARVEGPAVQALHDYFRDMWNEIRVRKIRPFSLGTANLPSHTLGTPELAARSLPTTAPGKHRVQSLRTLPQFHYTTFNQFPENDRISWAQDGLFEIRCAWLKAIKAAERFIYVEDQAFWSIELMSALRDTIQRKPALTVVLVAGIADPTDPKYPPYGLAALSQGLLKGMTSGQRTQVMMFSRDVVVHTKSTIVDDQWAIIGSANFTRRSLYTDIEHSVAFLDDEDLLVRQYRVKLWADAFRLGSADEGKIADIEKALNVWNPGWGVPGSGVLLPPSITTVEFPTPTTLADEEQEKYDRYYDVDSTKPWGGCRS</sequence>